<gene>
    <name evidence="7" type="ORF">PGQ11_008464</name>
</gene>
<dbReference type="SMART" id="SM00320">
    <property type="entry name" value="WD40"/>
    <property type="match status" value="7"/>
</dbReference>
<evidence type="ECO:0000256" key="3">
    <source>
        <dbReference type="ARBA" id="ARBA00022737"/>
    </source>
</evidence>
<dbReference type="SUPFAM" id="SSF50978">
    <property type="entry name" value="WD40 repeat-like"/>
    <property type="match status" value="1"/>
</dbReference>
<dbReference type="Gene3D" id="2.130.10.10">
    <property type="entry name" value="YVTN repeat-like/Quinoprotein amine dehydrogenase"/>
    <property type="match status" value="2"/>
</dbReference>
<name>A0ABR2IFD2_9PEZI</name>
<feature type="compositionally biased region" description="Basic and acidic residues" evidence="5">
    <location>
        <begin position="258"/>
        <end position="278"/>
    </location>
</feature>
<sequence>MEPFPSAPEPDEGYSEHPLSADTNALALPRGLQSPTEFSSWLAPRLSTLSVAHKTQLAMAILSDLPTTVIADIVLKQLNPRLYIDFVDYLPTEICLKIFGYLDPLSLIHVARSCRGWYELAADRKLWEKLFYLEGWRALPREIAAAEERMNAGLSNTNVIHPQRLRSSEYGHAHKKRAISDPTPQDAAQNDAMDIDNEGRADGDDTEMAGTSLFGGPAVNGSTSSSKSTASVAQHLGHMMMESPSPMPESGGTTTPENRADIKGKGKARADDDDERQHASAHVPSLSLPSLPTSSLWAYDARDQRYKINWQWLYAMRRRLEYNWETGKFTNFQFPHPNHPEEGHGECVYSLQFNSEYLVSGSRDQTIRIWNMQTRRLVRPPLRGHVGSVLCLQFESDPDDDLIVSGSSDSDVILWKFSTGQPIQRLRKAHTESVLNVKFDKRILVTCSKDKTIKIFNRTPLRAGDLGYGTVNGVSPVPINIRHPDHEDFALSQLPIKPPYTQIGCLEGHGAAVNAVQICGNEIVSASGDRHIKVWDWPQQICRRTFLGHNKGIACVQYDGRRIVSGSSDNEVKVFDRETGLEVASLRAHTNLVRTVQAGFADLPYSAEEDRQTAREVDQEYFRAVESGRLGDTHNVRGKALNAGSRRPEDITAYGAKLPPGGGGGPYGRIVSGSYDQTIIIWRRDKEGVWRSAHTLRQEDAAAAALRQSSANHAASPSSGGPSQPMVMRATPARPLPPASAPPAMQQAQNATNVEHPIHATVTPQTSASYTRMIDLTVPQGPAALHSTLLNFPTILTYHSHLQTAIDREPNPANRSQLRTLVANALVQAQVAQNRIREAVAGQSTPVPGHQSAAASSSSSGRSTTPTAQQPPGGSGPPGSAVLPSASSSSSAVPAPTTQQGSSSRLGAMLQGRSRSRNQAQASSSRSAAAAPGTAMPSSSTTTATTSSTSAGPPAVASGISQHASALQQAQQQAATGAPATVTTTSAQPVMPVATAAPIPTAQHHPHIAPADQNPRVFKLQFDARRIICCSQTSTIVGWDFFNGDPELEEACRFFGPVE</sequence>
<feature type="compositionally biased region" description="Low complexity" evidence="5">
    <location>
        <begin position="702"/>
        <end position="733"/>
    </location>
</feature>
<dbReference type="Proteomes" id="UP001390339">
    <property type="component" value="Unassembled WGS sequence"/>
</dbReference>
<dbReference type="Pfam" id="PF12937">
    <property type="entry name" value="F-box-like"/>
    <property type="match status" value="1"/>
</dbReference>
<dbReference type="InterPro" id="IPR001810">
    <property type="entry name" value="F-box_dom"/>
</dbReference>
<dbReference type="InterPro" id="IPR036047">
    <property type="entry name" value="F-box-like_dom_sf"/>
</dbReference>
<dbReference type="InterPro" id="IPR015943">
    <property type="entry name" value="WD40/YVTN_repeat-like_dom_sf"/>
</dbReference>
<dbReference type="InterPro" id="IPR020472">
    <property type="entry name" value="WD40_PAC1"/>
</dbReference>
<evidence type="ECO:0000256" key="5">
    <source>
        <dbReference type="SAM" id="MobiDB-lite"/>
    </source>
</evidence>
<accession>A0ABR2IFD2</accession>
<dbReference type="Gene3D" id="1.20.1280.50">
    <property type="match status" value="1"/>
</dbReference>
<dbReference type="EMBL" id="JAPCWZ010000005">
    <property type="protein sequence ID" value="KAK8862229.1"/>
    <property type="molecule type" value="Genomic_DNA"/>
</dbReference>
<keyword evidence="8" id="KW-1185">Reference proteome</keyword>
<dbReference type="CDD" id="cd00200">
    <property type="entry name" value="WD40"/>
    <property type="match status" value="1"/>
</dbReference>
<feature type="region of interest" description="Disordered" evidence="5">
    <location>
        <begin position="170"/>
        <end position="286"/>
    </location>
</feature>
<evidence type="ECO:0000256" key="4">
    <source>
        <dbReference type="PROSITE-ProRule" id="PRU00221"/>
    </source>
</evidence>
<dbReference type="PROSITE" id="PS50181">
    <property type="entry name" value="FBOX"/>
    <property type="match status" value="1"/>
</dbReference>
<feature type="compositionally biased region" description="Low complexity" evidence="5">
    <location>
        <begin position="852"/>
        <end position="898"/>
    </location>
</feature>
<evidence type="ECO:0000313" key="7">
    <source>
        <dbReference type="EMBL" id="KAK8862229.1"/>
    </source>
</evidence>
<feature type="compositionally biased region" description="Low complexity" evidence="5">
    <location>
        <begin position="239"/>
        <end position="257"/>
    </location>
</feature>
<comment type="similarity">
    <text evidence="1">Belongs to the WD repeat MET30/SCONB/SCON-2 family.</text>
</comment>
<evidence type="ECO:0000256" key="2">
    <source>
        <dbReference type="ARBA" id="ARBA00022574"/>
    </source>
</evidence>
<feature type="repeat" description="WD" evidence="4">
    <location>
        <begin position="382"/>
        <end position="425"/>
    </location>
</feature>
<dbReference type="PROSITE" id="PS50082">
    <property type="entry name" value="WD_REPEATS_2"/>
    <property type="match status" value="4"/>
</dbReference>
<reference evidence="7 8" key="1">
    <citation type="journal article" date="2024" name="IMA Fungus">
        <title>Apiospora arundinis, a panoply of carbohydrate-active enzymes and secondary metabolites.</title>
        <authorList>
            <person name="Sorensen T."/>
            <person name="Petersen C."/>
            <person name="Muurmann A.T."/>
            <person name="Christiansen J.V."/>
            <person name="Brundto M.L."/>
            <person name="Overgaard C.K."/>
            <person name="Boysen A.T."/>
            <person name="Wollenberg R.D."/>
            <person name="Larsen T.O."/>
            <person name="Sorensen J.L."/>
            <person name="Nielsen K.L."/>
            <person name="Sondergaard T.E."/>
        </authorList>
    </citation>
    <scope>NUCLEOTIDE SEQUENCE [LARGE SCALE GENOMIC DNA]</scope>
    <source>
        <strain evidence="7 8">AAU 773</strain>
    </source>
</reference>
<dbReference type="Pfam" id="PF00400">
    <property type="entry name" value="WD40"/>
    <property type="match status" value="5"/>
</dbReference>
<comment type="caution">
    <text evidence="7">The sequence shown here is derived from an EMBL/GenBank/DDBJ whole genome shotgun (WGS) entry which is preliminary data.</text>
</comment>
<dbReference type="PRINTS" id="PR00320">
    <property type="entry name" value="GPROTEINBRPT"/>
</dbReference>
<feature type="repeat" description="WD" evidence="4">
    <location>
        <begin position="546"/>
        <end position="585"/>
    </location>
</feature>
<dbReference type="InterPro" id="IPR001680">
    <property type="entry name" value="WD40_rpt"/>
</dbReference>
<keyword evidence="2 4" id="KW-0853">WD repeat</keyword>
<feature type="repeat" description="WD" evidence="4">
    <location>
        <begin position="506"/>
        <end position="536"/>
    </location>
</feature>
<evidence type="ECO:0000256" key="1">
    <source>
        <dbReference type="ARBA" id="ARBA00007968"/>
    </source>
</evidence>
<feature type="domain" description="F-box" evidence="6">
    <location>
        <begin position="84"/>
        <end position="130"/>
    </location>
</feature>
<feature type="region of interest" description="Disordered" evidence="5">
    <location>
        <begin position="841"/>
        <end position="983"/>
    </location>
</feature>
<feature type="region of interest" description="Disordered" evidence="5">
    <location>
        <begin position="702"/>
        <end position="744"/>
    </location>
</feature>
<dbReference type="PROSITE" id="PS00678">
    <property type="entry name" value="WD_REPEATS_1"/>
    <property type="match status" value="1"/>
</dbReference>
<dbReference type="PANTHER" id="PTHR19848:SF8">
    <property type="entry name" value="F-BOX AND WD REPEAT DOMAIN CONTAINING 7"/>
    <property type="match status" value="1"/>
</dbReference>
<feature type="compositionally biased region" description="Low complexity" evidence="5">
    <location>
        <begin position="222"/>
        <end position="231"/>
    </location>
</feature>
<feature type="repeat" description="WD" evidence="4">
    <location>
        <begin position="341"/>
        <end position="380"/>
    </location>
</feature>
<dbReference type="InterPro" id="IPR019775">
    <property type="entry name" value="WD40_repeat_CS"/>
</dbReference>
<keyword evidence="3" id="KW-0677">Repeat</keyword>
<dbReference type="SMART" id="SM00256">
    <property type="entry name" value="FBOX"/>
    <property type="match status" value="1"/>
</dbReference>
<dbReference type="PROSITE" id="PS50294">
    <property type="entry name" value="WD_REPEATS_REGION"/>
    <property type="match status" value="3"/>
</dbReference>
<dbReference type="PANTHER" id="PTHR19848">
    <property type="entry name" value="WD40 REPEAT PROTEIN"/>
    <property type="match status" value="1"/>
</dbReference>
<protein>
    <submittedName>
        <fullName evidence="7">WD40 repeat-like protein</fullName>
    </submittedName>
</protein>
<evidence type="ECO:0000259" key="6">
    <source>
        <dbReference type="PROSITE" id="PS50181"/>
    </source>
</evidence>
<feature type="compositionally biased region" description="Low complexity" evidence="5">
    <location>
        <begin position="911"/>
        <end position="983"/>
    </location>
</feature>
<dbReference type="SUPFAM" id="SSF81383">
    <property type="entry name" value="F-box domain"/>
    <property type="match status" value="1"/>
</dbReference>
<dbReference type="InterPro" id="IPR036322">
    <property type="entry name" value="WD40_repeat_dom_sf"/>
</dbReference>
<organism evidence="7 8">
    <name type="scientific">Apiospora arundinis</name>
    <dbReference type="NCBI Taxonomy" id="335852"/>
    <lineage>
        <taxon>Eukaryota</taxon>
        <taxon>Fungi</taxon>
        <taxon>Dikarya</taxon>
        <taxon>Ascomycota</taxon>
        <taxon>Pezizomycotina</taxon>
        <taxon>Sordariomycetes</taxon>
        <taxon>Xylariomycetidae</taxon>
        <taxon>Amphisphaeriales</taxon>
        <taxon>Apiosporaceae</taxon>
        <taxon>Apiospora</taxon>
    </lineage>
</organism>
<evidence type="ECO:0000313" key="8">
    <source>
        <dbReference type="Proteomes" id="UP001390339"/>
    </source>
</evidence>
<proteinExistence type="inferred from homology"/>